<accession>A0A0K1PE79</accession>
<evidence type="ECO:0000256" key="1">
    <source>
        <dbReference type="SAM" id="MobiDB-lite"/>
    </source>
</evidence>
<organism evidence="2 3">
    <name type="scientific">Vulgatibacter incomptus</name>
    <dbReference type="NCBI Taxonomy" id="1391653"/>
    <lineage>
        <taxon>Bacteria</taxon>
        <taxon>Pseudomonadati</taxon>
        <taxon>Myxococcota</taxon>
        <taxon>Myxococcia</taxon>
        <taxon>Myxococcales</taxon>
        <taxon>Cystobacterineae</taxon>
        <taxon>Vulgatibacteraceae</taxon>
        <taxon>Vulgatibacter</taxon>
    </lineage>
</organism>
<feature type="region of interest" description="Disordered" evidence="1">
    <location>
        <begin position="19"/>
        <end position="43"/>
    </location>
</feature>
<feature type="compositionally biased region" description="Low complexity" evidence="1">
    <location>
        <begin position="95"/>
        <end position="106"/>
    </location>
</feature>
<evidence type="ECO:0000313" key="3">
    <source>
        <dbReference type="Proteomes" id="UP000055590"/>
    </source>
</evidence>
<name>A0A0K1PE79_9BACT</name>
<gene>
    <name evidence="2" type="ORF">AKJ08_2093</name>
</gene>
<feature type="compositionally biased region" description="Polar residues" evidence="1">
    <location>
        <begin position="107"/>
        <end position="117"/>
    </location>
</feature>
<dbReference type="KEGG" id="vin:AKJ08_2093"/>
<dbReference type="EMBL" id="CP012332">
    <property type="protein sequence ID" value="AKU91706.1"/>
    <property type="molecule type" value="Genomic_DNA"/>
</dbReference>
<reference evidence="2 3" key="1">
    <citation type="submission" date="2015-08" db="EMBL/GenBank/DDBJ databases">
        <authorList>
            <person name="Babu N.S."/>
            <person name="Beckwith C.J."/>
            <person name="Beseler K.G."/>
            <person name="Brison A."/>
            <person name="Carone J.V."/>
            <person name="Caskin T.P."/>
            <person name="Diamond M."/>
            <person name="Durham M.E."/>
            <person name="Foxe J.M."/>
            <person name="Go M."/>
            <person name="Henderson B.A."/>
            <person name="Jones I.B."/>
            <person name="McGettigan J.A."/>
            <person name="Micheletti S.J."/>
            <person name="Nasrallah M.E."/>
            <person name="Ortiz D."/>
            <person name="Piller C.R."/>
            <person name="Privatt S.R."/>
            <person name="Schneider S.L."/>
            <person name="Sharp S."/>
            <person name="Smith T.C."/>
            <person name="Stanton J.D."/>
            <person name="Ullery H.E."/>
            <person name="Wilson R.J."/>
            <person name="Serrano M.G."/>
            <person name="Buck G."/>
            <person name="Lee V."/>
            <person name="Wang Y."/>
            <person name="Carvalho R."/>
            <person name="Voegtly L."/>
            <person name="Shi R."/>
            <person name="Duckworth R."/>
            <person name="Johnson A."/>
            <person name="Loviza R."/>
            <person name="Walstead R."/>
            <person name="Shah Z."/>
            <person name="Kiflezghi M."/>
            <person name="Wade K."/>
            <person name="Ball S.L."/>
            <person name="Bradley K.W."/>
            <person name="Asai D.J."/>
            <person name="Bowman C.A."/>
            <person name="Russell D.A."/>
            <person name="Pope W.H."/>
            <person name="Jacobs-Sera D."/>
            <person name="Hendrix R.W."/>
            <person name="Hatfull G.F."/>
        </authorList>
    </citation>
    <scope>NUCLEOTIDE SEQUENCE [LARGE SCALE GENOMIC DNA]</scope>
    <source>
        <strain evidence="2 3">DSM 27710</strain>
    </source>
</reference>
<dbReference type="AlphaFoldDB" id="A0A0K1PE79"/>
<sequence>MAGLAGTLVMTAVQDRVLPHIPSGTTRRTPRFPRDRRAADEVATETAARRLFEGVTRRRLPDERRKLAGDLMHYATGAAWGGLYALVARGGRGSSEGSPSARSSGSWATTSLAERSA</sequence>
<proteinExistence type="predicted"/>
<dbReference type="STRING" id="1391653.AKJ08_2093"/>
<dbReference type="OrthoDB" id="4747531at2"/>
<dbReference type="RefSeq" id="WP_050725980.1">
    <property type="nucleotide sequence ID" value="NZ_CP012332.1"/>
</dbReference>
<evidence type="ECO:0000313" key="2">
    <source>
        <dbReference type="EMBL" id="AKU91706.1"/>
    </source>
</evidence>
<feature type="region of interest" description="Disordered" evidence="1">
    <location>
        <begin position="91"/>
        <end position="117"/>
    </location>
</feature>
<keyword evidence="3" id="KW-1185">Reference proteome</keyword>
<protein>
    <submittedName>
        <fullName evidence="2">Uncharacterized protein</fullName>
    </submittedName>
</protein>
<dbReference type="Proteomes" id="UP000055590">
    <property type="component" value="Chromosome"/>
</dbReference>